<protein>
    <submittedName>
        <fullName evidence="1">Uncharacterized protein</fullName>
    </submittedName>
</protein>
<sequence length="103" mass="12060">MPHVLEIKGGERLTPLNVLDVMEAVEDYMGTDIRQYLEEYLLEAESEAGEIAGEEIYDHYKQVLMNIKDETEAAVRLMEKPRMDRKAIRVTLDIILKMIEREY</sequence>
<evidence type="ECO:0000313" key="4">
    <source>
        <dbReference type="Proteomes" id="UP000315200"/>
    </source>
</evidence>
<evidence type="ECO:0000313" key="6">
    <source>
        <dbReference type="Proteomes" id="UP000719916"/>
    </source>
</evidence>
<dbReference type="AlphaFoldDB" id="A0A829W4N4"/>
<reference evidence="1 4" key="1">
    <citation type="submission" date="2019-06" db="EMBL/GenBank/DDBJ databases">
        <title>Draft genome sequence of [Clostridium] clostridioforme NBRC 113352.</title>
        <authorList>
            <person name="Miura T."/>
            <person name="Furukawa M."/>
            <person name="Shimamura M."/>
            <person name="Ohyama Y."/>
            <person name="Yamazoe A."/>
            <person name="Kawasaki H."/>
        </authorList>
    </citation>
    <scope>NUCLEOTIDE SEQUENCE [LARGE SCALE GENOMIC DNA]</scope>
    <source>
        <strain evidence="1 4">NBRC 113352</strain>
    </source>
</reference>
<evidence type="ECO:0000313" key="2">
    <source>
        <dbReference type="EMBL" id="NSJ44710.1"/>
    </source>
</evidence>
<accession>A0A829W4N4</accession>
<organism evidence="1 4">
    <name type="scientific">Enterocloster clostridioformis</name>
    <dbReference type="NCBI Taxonomy" id="1531"/>
    <lineage>
        <taxon>Bacteria</taxon>
        <taxon>Bacillati</taxon>
        <taxon>Bacillota</taxon>
        <taxon>Clostridia</taxon>
        <taxon>Lachnospirales</taxon>
        <taxon>Lachnospiraceae</taxon>
        <taxon>Enterocloster</taxon>
    </lineage>
</organism>
<dbReference type="Proteomes" id="UP000501069">
    <property type="component" value="Chromosome"/>
</dbReference>
<reference evidence="3 5" key="2">
    <citation type="submission" date="2019-11" db="EMBL/GenBank/DDBJ databases">
        <title>FDA dAtabase for Regulatory Grade micrObial Sequences (FDA-ARGOS): Supporting development and validation of Infectious Disease Dx tests.</title>
        <authorList>
            <person name="Turner S."/>
            <person name="Byrd R."/>
            <person name="Tallon L."/>
            <person name="Sadzewicz L."/>
            <person name="Vavikolanu K."/>
            <person name="Mehta A."/>
            <person name="Aluvathingal J."/>
            <person name="Nadendla S."/>
            <person name="Myers T."/>
            <person name="Yan Y."/>
            <person name="Sichtig H."/>
        </authorList>
    </citation>
    <scope>NUCLEOTIDE SEQUENCE [LARGE SCALE GENOMIC DNA]</scope>
    <source>
        <strain evidence="3 5">FDAARGOS_739</strain>
    </source>
</reference>
<reference evidence="2" key="4">
    <citation type="submission" date="2020-02" db="EMBL/GenBank/DDBJ databases">
        <authorList>
            <person name="Littmann E."/>
            <person name="Sorbara M."/>
        </authorList>
    </citation>
    <scope>NUCLEOTIDE SEQUENCE</scope>
    <source>
        <strain evidence="2">MSK.2.26</strain>
    </source>
</reference>
<dbReference type="EMBL" id="BJLB01000001">
    <property type="protein sequence ID" value="GEA35646.1"/>
    <property type="molecule type" value="Genomic_DNA"/>
</dbReference>
<dbReference type="EMBL" id="CP050964">
    <property type="protein sequence ID" value="QIX90765.1"/>
    <property type="molecule type" value="Genomic_DNA"/>
</dbReference>
<dbReference type="RefSeq" id="WP_002588369.1">
    <property type="nucleotide sequence ID" value="NZ_BJLB01000001.1"/>
</dbReference>
<dbReference type="Proteomes" id="UP000719916">
    <property type="component" value="Unassembled WGS sequence"/>
</dbReference>
<gene>
    <name evidence="1" type="ORF">Ccl03g_13590</name>
    <name evidence="3" type="ORF">FOC47_09465</name>
    <name evidence="2" type="ORF">G5B26_14205</name>
</gene>
<evidence type="ECO:0000313" key="5">
    <source>
        <dbReference type="Proteomes" id="UP000501069"/>
    </source>
</evidence>
<dbReference type="Proteomes" id="UP000315200">
    <property type="component" value="Unassembled WGS sequence"/>
</dbReference>
<proteinExistence type="predicted"/>
<reference evidence="2 6" key="3">
    <citation type="journal article" date="2020" name="Cell Host Microbe">
        <title>Functional and Genomic Variation between Human-Derived Isolates of Lachnospiraceae Reveals Inter- and Intra-Species Diversity.</title>
        <authorList>
            <person name="Sorbara M.T."/>
            <person name="Littmann E.R."/>
            <person name="Fontana E."/>
            <person name="Moody T.U."/>
            <person name="Kohout C.E."/>
            <person name="Gjonbalaj M."/>
            <person name="Eaton V."/>
            <person name="Seok R."/>
            <person name="Leiner I.M."/>
            <person name="Pamer E.G."/>
        </authorList>
    </citation>
    <scope>NUCLEOTIDE SEQUENCE [LARGE SCALE GENOMIC DNA]</scope>
    <source>
        <strain evidence="2 6">MSK.2.26</strain>
    </source>
</reference>
<evidence type="ECO:0000313" key="3">
    <source>
        <dbReference type="EMBL" id="QIX90765.1"/>
    </source>
</evidence>
<evidence type="ECO:0000313" key="1">
    <source>
        <dbReference type="EMBL" id="GEA35646.1"/>
    </source>
</evidence>
<name>A0A829W4N4_9FIRM</name>
<dbReference type="EMBL" id="JAAISW010000022">
    <property type="protein sequence ID" value="NSJ44710.1"/>
    <property type="molecule type" value="Genomic_DNA"/>
</dbReference>
<dbReference type="GeneID" id="57961388"/>